<dbReference type="PANTHER" id="PTHR21432:SF20">
    <property type="entry name" value="ACETYL-COA HYDROLASE"/>
    <property type="match status" value="1"/>
</dbReference>
<sequence>MSYDMAAQEEVSYKQFIPTNILRIYNNKLVSADEAVKHIKSGDNIVVQPGCAAPMELIRALVRRKDELKDVTLYHILIVGDLPYLHPGMEKHFKHKAFFIGANSRQAVNDGRAEFIPIFLSEVPLLFKYGQIKSDVALLNVSPPDEHGFCSYGVDVGTIKTPAEKSKLIIAQINRHQPRTLGDSFIHINKINYIVEYDEPIHELPQVDPNATKDELEVFDKIGSYIADLVEDGSTLQMGIGAIPDSVMRYLHNKKDLGIHTEMFSDGIIELVEQGIINGEKKTLHPGKIIAGFVLGTRKVYDFIDNNPIIEFHPQEYVNDPFIISKNNKMVAINSAIEVDLTGQVCSDSIGTKFYSGIGGQVDFIRGAARSEGGKPIIALPSSTKNSTISRIVPILKPGAGVVTSRGDVHYVVTEYGVAELFGKSIQERAKALINIAHPNFRDELTRYAKETFHI</sequence>
<proteinExistence type="inferred from homology"/>
<dbReference type="PANTHER" id="PTHR21432">
    <property type="entry name" value="ACETYL-COA HYDROLASE-RELATED"/>
    <property type="match status" value="1"/>
</dbReference>
<dbReference type="GO" id="GO:0016787">
    <property type="term" value="F:hydrolase activity"/>
    <property type="evidence" value="ECO:0007669"/>
    <property type="project" value="UniProtKB-KW"/>
</dbReference>
<dbReference type="Proteomes" id="UP000007394">
    <property type="component" value="Chromosome"/>
</dbReference>
<dbReference type="Pfam" id="PF02550">
    <property type="entry name" value="AcetylCoA_hydro"/>
    <property type="match status" value="1"/>
</dbReference>
<name>I0ALN0_IGNAJ</name>
<evidence type="ECO:0000256" key="2">
    <source>
        <dbReference type="ARBA" id="ARBA00022679"/>
    </source>
</evidence>
<organism evidence="5 6">
    <name type="scientific">Ignavibacterium album (strain DSM 19864 / JCM 16511 / NBRC 101810 / Mat9-16)</name>
    <dbReference type="NCBI Taxonomy" id="945713"/>
    <lineage>
        <taxon>Bacteria</taxon>
        <taxon>Pseudomonadati</taxon>
        <taxon>Ignavibacteriota</taxon>
        <taxon>Ignavibacteria</taxon>
        <taxon>Ignavibacteriales</taxon>
        <taxon>Ignavibacteriaceae</taxon>
        <taxon>Ignavibacterium</taxon>
    </lineage>
</organism>
<dbReference type="GO" id="GO:0008775">
    <property type="term" value="F:acetate CoA-transferase activity"/>
    <property type="evidence" value="ECO:0007669"/>
    <property type="project" value="InterPro"/>
</dbReference>
<keyword evidence="6" id="KW-1185">Reference proteome</keyword>
<evidence type="ECO:0000313" key="6">
    <source>
        <dbReference type="Proteomes" id="UP000007394"/>
    </source>
</evidence>
<evidence type="ECO:0000259" key="4">
    <source>
        <dbReference type="Pfam" id="PF13336"/>
    </source>
</evidence>
<dbReference type="GO" id="GO:0006083">
    <property type="term" value="P:acetate metabolic process"/>
    <property type="evidence" value="ECO:0007669"/>
    <property type="project" value="InterPro"/>
</dbReference>
<dbReference type="InterPro" id="IPR003702">
    <property type="entry name" value="ActCoA_hydro_N"/>
</dbReference>
<keyword evidence="5" id="KW-0378">Hydrolase</keyword>
<feature type="domain" description="Acetyl-CoA hydrolase/transferase C-terminal" evidence="4">
    <location>
        <begin position="296"/>
        <end position="449"/>
    </location>
</feature>
<dbReference type="InterPro" id="IPR037171">
    <property type="entry name" value="NagB/RpiA_transferase-like"/>
</dbReference>
<dbReference type="eggNOG" id="COG0427">
    <property type="taxonomic scope" value="Bacteria"/>
</dbReference>
<dbReference type="PATRIC" id="fig|945713.3.peg.2190"/>
<dbReference type="EMBL" id="CP003418">
    <property type="protein sequence ID" value="AFH49887.1"/>
    <property type="molecule type" value="Genomic_DNA"/>
</dbReference>
<dbReference type="InterPro" id="IPR046433">
    <property type="entry name" value="ActCoA_hydro"/>
</dbReference>
<dbReference type="Gene3D" id="3.40.1080.10">
    <property type="entry name" value="Glutaconate Coenzyme A-transferase"/>
    <property type="match status" value="1"/>
</dbReference>
<dbReference type="InterPro" id="IPR038460">
    <property type="entry name" value="AcetylCoA_hyd_C_sf"/>
</dbReference>
<evidence type="ECO:0000313" key="5">
    <source>
        <dbReference type="EMBL" id="AFH49887.1"/>
    </source>
</evidence>
<reference evidence="5 6" key="1">
    <citation type="journal article" date="2012" name="Front. Microbiol.">
        <title>Complete genome of Ignavibacterium album, a metabolically versatile, flagellated, facultative anaerobe from the phylum Chlorobi.</title>
        <authorList>
            <person name="Liu Z."/>
            <person name="Frigaard N.-U."/>
            <person name="Vogl K."/>
            <person name="Iino T."/>
            <person name="Ohkuma M."/>
            <person name="Overmann J."/>
            <person name="Bryant D.A."/>
        </authorList>
    </citation>
    <scope>NUCLEOTIDE SEQUENCE [LARGE SCALE GENOMIC DNA]</scope>
    <source>
        <strain evidence="6">DSM 19864 / JCM 16511 / NBRC 101810 / Mat9-16</strain>
    </source>
</reference>
<accession>I0ALN0</accession>
<dbReference type="Gene3D" id="3.40.1080.20">
    <property type="entry name" value="Acetyl-CoA hydrolase/transferase C-terminal domain"/>
    <property type="match status" value="1"/>
</dbReference>
<protein>
    <submittedName>
        <fullName evidence="5">Acetyl-CoA hydrolase</fullName>
    </submittedName>
</protein>
<dbReference type="Pfam" id="PF13336">
    <property type="entry name" value="AcetylCoA_hyd_C"/>
    <property type="match status" value="1"/>
</dbReference>
<dbReference type="HOGENOM" id="CLU_030703_1_0_10"/>
<feature type="domain" description="Acetyl-CoA hydrolase/transferase N-terminal" evidence="3">
    <location>
        <begin position="25"/>
        <end position="200"/>
    </location>
</feature>
<dbReference type="AlphaFoldDB" id="I0ALN0"/>
<gene>
    <name evidence="5" type="ordered locus">IALB_2182</name>
</gene>
<evidence type="ECO:0000259" key="3">
    <source>
        <dbReference type="Pfam" id="PF02550"/>
    </source>
</evidence>
<dbReference type="Gene3D" id="3.30.750.70">
    <property type="entry name" value="4-hydroxybutyrate coenzyme like domains"/>
    <property type="match status" value="1"/>
</dbReference>
<evidence type="ECO:0000256" key="1">
    <source>
        <dbReference type="ARBA" id="ARBA00009632"/>
    </source>
</evidence>
<keyword evidence="2" id="KW-0808">Transferase</keyword>
<dbReference type="KEGG" id="ial:IALB_2182"/>
<dbReference type="SUPFAM" id="SSF100950">
    <property type="entry name" value="NagB/RpiA/CoA transferase-like"/>
    <property type="match status" value="2"/>
</dbReference>
<comment type="similarity">
    <text evidence="1">Belongs to the acetyl-CoA hydrolase/transferase family.</text>
</comment>
<dbReference type="InterPro" id="IPR026888">
    <property type="entry name" value="AcetylCoA_hyd_C"/>
</dbReference>
<dbReference type="STRING" id="945713.IALB_2182"/>